<dbReference type="STRING" id="3988.B9S5R2"/>
<dbReference type="EMBL" id="EQ973876">
    <property type="protein sequence ID" value="EEF40999.1"/>
    <property type="molecule type" value="Genomic_DNA"/>
</dbReference>
<feature type="region of interest" description="Disordered" evidence="1">
    <location>
        <begin position="40"/>
        <end position="166"/>
    </location>
</feature>
<dbReference type="eggNOG" id="ENOG502S1D8">
    <property type="taxonomic scope" value="Eukaryota"/>
</dbReference>
<keyword evidence="3" id="KW-0732">Signal</keyword>
<evidence type="ECO:0000313" key="4">
    <source>
        <dbReference type="EMBL" id="EEF40999.1"/>
    </source>
</evidence>
<dbReference type="Proteomes" id="UP000008311">
    <property type="component" value="Unassembled WGS sequence"/>
</dbReference>
<organism evidence="4 5">
    <name type="scientific">Ricinus communis</name>
    <name type="common">Castor bean</name>
    <dbReference type="NCBI Taxonomy" id="3988"/>
    <lineage>
        <taxon>Eukaryota</taxon>
        <taxon>Viridiplantae</taxon>
        <taxon>Streptophyta</taxon>
        <taxon>Embryophyta</taxon>
        <taxon>Tracheophyta</taxon>
        <taxon>Spermatophyta</taxon>
        <taxon>Magnoliopsida</taxon>
        <taxon>eudicotyledons</taxon>
        <taxon>Gunneridae</taxon>
        <taxon>Pentapetalae</taxon>
        <taxon>rosids</taxon>
        <taxon>fabids</taxon>
        <taxon>Malpighiales</taxon>
        <taxon>Euphorbiaceae</taxon>
        <taxon>Acalyphoideae</taxon>
        <taxon>Acalypheae</taxon>
        <taxon>Ricinus</taxon>
    </lineage>
</organism>
<keyword evidence="5" id="KW-1185">Reference proteome</keyword>
<feature type="compositionally biased region" description="Low complexity" evidence="1">
    <location>
        <begin position="123"/>
        <end position="141"/>
    </location>
</feature>
<proteinExistence type="predicted"/>
<gene>
    <name evidence="4" type="ORF">RCOM_0652600</name>
</gene>
<evidence type="ECO:0000256" key="1">
    <source>
        <dbReference type="SAM" id="MobiDB-lite"/>
    </source>
</evidence>
<protein>
    <submittedName>
        <fullName evidence="4">Actin binding protein, putative</fullName>
    </submittedName>
</protein>
<dbReference type="AlphaFoldDB" id="B9S5R2"/>
<evidence type="ECO:0000256" key="2">
    <source>
        <dbReference type="SAM" id="Phobius"/>
    </source>
</evidence>
<dbReference type="OrthoDB" id="1740027at2759"/>
<dbReference type="PANTHER" id="PTHR36721:SF1">
    <property type="entry name" value="OS04G0446401 PROTEIN"/>
    <property type="match status" value="1"/>
</dbReference>
<reference evidence="5" key="1">
    <citation type="journal article" date="2010" name="Nat. Biotechnol.">
        <title>Draft genome sequence of the oilseed species Ricinus communis.</title>
        <authorList>
            <person name="Chan A.P."/>
            <person name="Crabtree J."/>
            <person name="Zhao Q."/>
            <person name="Lorenzi H."/>
            <person name="Orvis J."/>
            <person name="Puiu D."/>
            <person name="Melake-Berhan A."/>
            <person name="Jones K.M."/>
            <person name="Redman J."/>
            <person name="Chen G."/>
            <person name="Cahoon E.B."/>
            <person name="Gedil M."/>
            <person name="Stanke M."/>
            <person name="Haas B.J."/>
            <person name="Wortman J.R."/>
            <person name="Fraser-Liggett C.M."/>
            <person name="Ravel J."/>
            <person name="Rabinowicz P.D."/>
        </authorList>
    </citation>
    <scope>NUCLEOTIDE SEQUENCE [LARGE SCALE GENOMIC DNA]</scope>
    <source>
        <strain evidence="5">cv. Hale</strain>
    </source>
</reference>
<sequence length="210" mass="21914">METRLSTLIFVILGLVCNFLAFLVESQSQNVPASAAFLIVQPPPPPPPPSPPPPSPPPPSPPPPPPPPPPSPSPPPPTSPPSSLLSPPPPSPPPPASSSSPPPPPPPPPSSPPPSPPPPPTPSYTSNTSPPLRPSLRGPSSNGSRNSHGSWTRHNRPPPKNSNHSMNTGKKIGLLFVGIAAILQIGVIGFLVFKRKQLLRVQHRYENCAS</sequence>
<name>B9S5R2_RICCO</name>
<dbReference type="KEGG" id="rcu:8284655"/>
<evidence type="ECO:0000313" key="5">
    <source>
        <dbReference type="Proteomes" id="UP000008311"/>
    </source>
</evidence>
<keyword evidence="2" id="KW-0472">Membrane</keyword>
<feature type="transmembrane region" description="Helical" evidence="2">
    <location>
        <begin position="172"/>
        <end position="193"/>
    </location>
</feature>
<keyword evidence="2" id="KW-1133">Transmembrane helix</keyword>
<dbReference type="PANTHER" id="PTHR36721">
    <property type="entry name" value="PROLINE-RICH FAMILY PROTEIN"/>
    <property type="match status" value="1"/>
</dbReference>
<evidence type="ECO:0000256" key="3">
    <source>
        <dbReference type="SAM" id="SignalP"/>
    </source>
</evidence>
<feature type="signal peptide" evidence="3">
    <location>
        <begin position="1"/>
        <end position="26"/>
    </location>
</feature>
<feature type="compositionally biased region" description="Pro residues" evidence="1">
    <location>
        <begin position="41"/>
        <end position="122"/>
    </location>
</feature>
<dbReference type="InParanoid" id="B9S5R2"/>
<dbReference type="OMA" id="HSFWESQ"/>
<dbReference type="PRINTS" id="PR01217">
    <property type="entry name" value="PRICHEXTENSN"/>
</dbReference>
<feature type="chain" id="PRO_5002891195" evidence="3">
    <location>
        <begin position="27"/>
        <end position="210"/>
    </location>
</feature>
<keyword evidence="2" id="KW-0812">Transmembrane</keyword>
<accession>B9S5R2</accession>